<feature type="domain" description="HTH cro/C1-type" evidence="2">
    <location>
        <begin position="7"/>
        <end position="61"/>
    </location>
</feature>
<reference evidence="3 4" key="1">
    <citation type="submission" date="2018-08" db="EMBL/GenBank/DDBJ databases">
        <title>A genome reference for cultivated species of the human gut microbiota.</title>
        <authorList>
            <person name="Zou Y."/>
            <person name="Xue W."/>
            <person name="Luo G."/>
        </authorList>
    </citation>
    <scope>NUCLEOTIDE SEQUENCE [LARGE SCALE GENOMIC DNA]</scope>
    <source>
        <strain evidence="3 4">AM28-23</strain>
    </source>
</reference>
<evidence type="ECO:0000313" key="3">
    <source>
        <dbReference type="EMBL" id="RHE42199.1"/>
    </source>
</evidence>
<dbReference type="SMART" id="SM00530">
    <property type="entry name" value="HTH_XRE"/>
    <property type="match status" value="1"/>
</dbReference>
<accession>A0A414JC89</accession>
<comment type="caution">
    <text evidence="3">The sequence shown here is derived from an EMBL/GenBank/DDBJ whole genome shotgun (WGS) entry which is preliminary data.</text>
</comment>
<dbReference type="SUPFAM" id="SSF47413">
    <property type="entry name" value="lambda repressor-like DNA-binding domains"/>
    <property type="match status" value="1"/>
</dbReference>
<gene>
    <name evidence="3" type="ORF">DW740_00115</name>
</gene>
<evidence type="ECO:0000259" key="2">
    <source>
        <dbReference type="PROSITE" id="PS50943"/>
    </source>
</evidence>
<evidence type="ECO:0000256" key="1">
    <source>
        <dbReference type="ARBA" id="ARBA00023125"/>
    </source>
</evidence>
<name>A0A414JC89_9FIRM</name>
<dbReference type="Gene3D" id="1.10.260.40">
    <property type="entry name" value="lambda repressor-like DNA-binding domains"/>
    <property type="match status" value="1"/>
</dbReference>
<keyword evidence="1" id="KW-0238">DNA-binding</keyword>
<dbReference type="CDD" id="cd00093">
    <property type="entry name" value="HTH_XRE"/>
    <property type="match status" value="1"/>
</dbReference>
<dbReference type="PROSITE" id="PS50943">
    <property type="entry name" value="HTH_CROC1"/>
    <property type="match status" value="1"/>
</dbReference>
<dbReference type="Pfam" id="PF01381">
    <property type="entry name" value="HTH_3"/>
    <property type="match status" value="1"/>
</dbReference>
<dbReference type="InterPro" id="IPR001387">
    <property type="entry name" value="Cro/C1-type_HTH"/>
</dbReference>
<proteinExistence type="predicted"/>
<dbReference type="PANTHER" id="PTHR46558:SF11">
    <property type="entry name" value="HTH-TYPE TRANSCRIPTIONAL REGULATOR XRE"/>
    <property type="match status" value="1"/>
</dbReference>
<dbReference type="PANTHER" id="PTHR46558">
    <property type="entry name" value="TRACRIPTIONAL REGULATORY PROTEIN-RELATED-RELATED"/>
    <property type="match status" value="1"/>
</dbReference>
<sequence length="133" mass="15474">MCHKNKLAQFRKKAGLTQKELAKELGVAQSSITYWENGERTPSAKSAQKIANYFNVPLEEIFEPYKEEFSLSKIINTVPTSSELFDSFRQLEAFLNEKKFTVQEFKDLKEYAEFLISRRNKIVHGIEDKDDSE</sequence>
<organism evidence="3 4">
    <name type="scientific">Blautia obeum</name>
    <dbReference type="NCBI Taxonomy" id="40520"/>
    <lineage>
        <taxon>Bacteria</taxon>
        <taxon>Bacillati</taxon>
        <taxon>Bacillota</taxon>
        <taxon>Clostridia</taxon>
        <taxon>Lachnospirales</taxon>
        <taxon>Lachnospiraceae</taxon>
        <taxon>Blautia</taxon>
    </lineage>
</organism>
<dbReference type="AlphaFoldDB" id="A0A414JC89"/>
<protein>
    <submittedName>
        <fullName evidence="3">Helix-turn-helix domain-containing protein</fullName>
    </submittedName>
</protein>
<dbReference type="InterPro" id="IPR010982">
    <property type="entry name" value="Lambda_DNA-bd_dom_sf"/>
</dbReference>
<dbReference type="EMBL" id="QSKF01000001">
    <property type="protein sequence ID" value="RHE42199.1"/>
    <property type="molecule type" value="Genomic_DNA"/>
</dbReference>
<evidence type="ECO:0000313" key="4">
    <source>
        <dbReference type="Proteomes" id="UP000283745"/>
    </source>
</evidence>
<dbReference type="Proteomes" id="UP000283745">
    <property type="component" value="Unassembled WGS sequence"/>
</dbReference>
<dbReference type="GO" id="GO:0003677">
    <property type="term" value="F:DNA binding"/>
    <property type="evidence" value="ECO:0007669"/>
    <property type="project" value="UniProtKB-KW"/>
</dbReference>